<comment type="caution">
    <text evidence="4">The sequence shown here is derived from an EMBL/GenBank/DDBJ whole genome shotgun (WGS) entry which is preliminary data.</text>
</comment>
<feature type="domain" description="CheC-like protein" evidence="3">
    <location>
        <begin position="12"/>
        <end position="44"/>
    </location>
</feature>
<gene>
    <name evidence="4" type="ORF">HY768_07750</name>
</gene>
<dbReference type="Proteomes" id="UP000736328">
    <property type="component" value="Unassembled WGS sequence"/>
</dbReference>
<dbReference type="EMBL" id="JACQXR010000101">
    <property type="protein sequence ID" value="MBI4727101.1"/>
    <property type="molecule type" value="Genomic_DNA"/>
</dbReference>
<keyword evidence="1" id="KW-0145">Chemotaxis</keyword>
<reference evidence="4" key="1">
    <citation type="submission" date="2020-07" db="EMBL/GenBank/DDBJ databases">
        <title>Huge and variable diversity of episymbiotic CPR bacteria and DPANN archaea in groundwater ecosystems.</title>
        <authorList>
            <person name="He C.Y."/>
            <person name="Keren R."/>
            <person name="Whittaker M."/>
            <person name="Farag I.F."/>
            <person name="Doudna J."/>
            <person name="Cate J.H.D."/>
            <person name="Banfield J.F."/>
        </authorList>
    </citation>
    <scope>NUCLEOTIDE SEQUENCE</scope>
    <source>
        <strain evidence="4">NC_groundwater_1520_Pr4_B-0.1um_53_5</strain>
    </source>
</reference>
<evidence type="ECO:0000259" key="3">
    <source>
        <dbReference type="Pfam" id="PF04509"/>
    </source>
</evidence>
<dbReference type="PANTHER" id="PTHR43693">
    <property type="entry name" value="PROTEIN PHOSPHATASE CHEZ"/>
    <property type="match status" value="1"/>
</dbReference>
<dbReference type="InterPro" id="IPR050992">
    <property type="entry name" value="CheZ_family_phosphatases"/>
</dbReference>
<sequence>MCFSLQQLTPVQQDALKEVFNIGSGQAATTLAEVLGLKVMVSVPLIGIKPVDEALGALAKPGIPVLSLVNIFAGDVSGATVWLMPGDKAKDFAQQCWQHMPQARKSPEFNFGQIHREISEIMNSAYLNAMEDMLNLMTVPSTPLMLSGVMKNILGKILAERTESGLVAYVQNKFSFGEKEHGFSG</sequence>
<protein>
    <submittedName>
        <fullName evidence="4">Chemotaxis protein CheC</fullName>
    </submittedName>
</protein>
<name>A0A933ML51_UNCT6</name>
<dbReference type="AlphaFoldDB" id="A0A933ML51"/>
<keyword evidence="2" id="KW-0378">Hydrolase</keyword>
<organism evidence="4 5">
    <name type="scientific">candidate division TA06 bacterium</name>
    <dbReference type="NCBI Taxonomy" id="2250710"/>
    <lineage>
        <taxon>Bacteria</taxon>
        <taxon>Bacteria division TA06</taxon>
    </lineage>
</organism>
<dbReference type="PANTHER" id="PTHR43693:SF1">
    <property type="entry name" value="PROTEIN PHOSPHATASE CHEZ"/>
    <property type="match status" value="1"/>
</dbReference>
<evidence type="ECO:0000313" key="5">
    <source>
        <dbReference type="Proteomes" id="UP000736328"/>
    </source>
</evidence>
<dbReference type="SUPFAM" id="SSF103039">
    <property type="entry name" value="CheC-like"/>
    <property type="match status" value="1"/>
</dbReference>
<dbReference type="Gene3D" id="3.40.1550.10">
    <property type="entry name" value="CheC-like"/>
    <property type="match status" value="1"/>
</dbReference>
<dbReference type="InterPro" id="IPR028976">
    <property type="entry name" value="CheC-like_sf"/>
</dbReference>
<evidence type="ECO:0000256" key="1">
    <source>
        <dbReference type="ARBA" id="ARBA00022500"/>
    </source>
</evidence>
<proteinExistence type="predicted"/>
<dbReference type="Pfam" id="PF04509">
    <property type="entry name" value="CheC"/>
    <property type="match status" value="1"/>
</dbReference>
<dbReference type="GO" id="GO:0016787">
    <property type="term" value="F:hydrolase activity"/>
    <property type="evidence" value="ECO:0007669"/>
    <property type="project" value="UniProtKB-KW"/>
</dbReference>
<dbReference type="GO" id="GO:0006935">
    <property type="term" value="P:chemotaxis"/>
    <property type="evidence" value="ECO:0007669"/>
    <property type="project" value="UniProtKB-KW"/>
</dbReference>
<evidence type="ECO:0000256" key="2">
    <source>
        <dbReference type="ARBA" id="ARBA00022801"/>
    </source>
</evidence>
<dbReference type="InterPro" id="IPR007597">
    <property type="entry name" value="CheC"/>
</dbReference>
<evidence type="ECO:0000313" key="4">
    <source>
        <dbReference type="EMBL" id="MBI4727101.1"/>
    </source>
</evidence>
<accession>A0A933ML51</accession>